<dbReference type="Proteomes" id="UP000481583">
    <property type="component" value="Unassembled WGS sequence"/>
</dbReference>
<keyword evidence="4" id="KW-1185">Reference proteome</keyword>
<organism evidence="3 4">
    <name type="scientific">Streptomyces coryli</name>
    <dbReference type="NCBI Taxonomy" id="1128680"/>
    <lineage>
        <taxon>Bacteria</taxon>
        <taxon>Bacillati</taxon>
        <taxon>Actinomycetota</taxon>
        <taxon>Actinomycetes</taxon>
        <taxon>Kitasatosporales</taxon>
        <taxon>Streptomycetaceae</taxon>
        <taxon>Streptomyces</taxon>
    </lineage>
</organism>
<dbReference type="Pfam" id="PF02113">
    <property type="entry name" value="Peptidase_S13"/>
    <property type="match status" value="1"/>
</dbReference>
<dbReference type="GO" id="GO:0009002">
    <property type="term" value="F:serine-type D-Ala-D-Ala carboxypeptidase activity"/>
    <property type="evidence" value="ECO:0007669"/>
    <property type="project" value="UniProtKB-EC"/>
</dbReference>
<dbReference type="AlphaFoldDB" id="A0A6G4TWT1"/>
<gene>
    <name evidence="3" type="primary">dacB</name>
    <name evidence="3" type="ORF">G5C51_06025</name>
</gene>
<dbReference type="EMBL" id="JAAKZV010000015">
    <property type="protein sequence ID" value="NGN63461.1"/>
    <property type="molecule type" value="Genomic_DNA"/>
</dbReference>
<dbReference type="Gene3D" id="3.40.710.10">
    <property type="entry name" value="DD-peptidase/beta-lactamase superfamily"/>
    <property type="match status" value="2"/>
</dbReference>
<accession>A0A6G4TWT1</accession>
<dbReference type="SUPFAM" id="SSF56601">
    <property type="entry name" value="beta-lactamase/transpeptidase-like"/>
    <property type="match status" value="1"/>
</dbReference>
<comment type="caution">
    <text evidence="3">The sequence shown here is derived from an EMBL/GenBank/DDBJ whole genome shotgun (WGS) entry which is preliminary data.</text>
</comment>
<proteinExistence type="inferred from homology"/>
<dbReference type="PANTHER" id="PTHR30023">
    <property type="entry name" value="D-ALANYL-D-ALANINE CARBOXYPEPTIDASE"/>
    <property type="match status" value="1"/>
</dbReference>
<dbReference type="PRINTS" id="PR00922">
    <property type="entry name" value="DADACBPTASE3"/>
</dbReference>
<sequence>MAALLATGLSYSAPATSAPDDDALTQALDNILADSRLNGGLASVTVADAASGETLYERAPDVRLMPASNTKLPTSAAAMAVLGPDYTWDTDVLATGKRSGGTLEGDLYLRGTGDPTLLAEDLDALAQKVAAEGITRVSGRLVADDTRFDAVRLGDSWAADDESAYYEPQISALTLNADTDYDNGNVVIETSPGKQAGDAAAVKMTPANRYVKVVNRAKTVGKDEPSTLGVERNHGTNTIVVSGNIPQKADTDKQWIAVWEPTGYAASVFRDKLAAHGIKVAGGTRLGEAVPDGADKLATHGSMSLARVLTPFMKLSNNGHAEVLAKTMGYEAEKSGSWGAGLKAIGGWLKGDAGVDTGTLRQADGSGLSRKNNVPSGQFAKLLHHAQQEPWFKEWYDALPVACNSDRMVGGTLRSRMCGTPAAGNVHAKTGSLTGASALSGYVTAADGKKLIFSVVLNNYLASSVKDIEDKIAVVLASYREGAETIKEPSLTRKAAPPADLECAWQKPRSC</sequence>
<keyword evidence="3" id="KW-0121">Carboxypeptidase</keyword>
<reference evidence="3 4" key="1">
    <citation type="submission" date="2020-02" db="EMBL/GenBank/DDBJ databases">
        <title>Whole-genome analyses of novel actinobacteria.</title>
        <authorList>
            <person name="Sahin N."/>
        </authorList>
    </citation>
    <scope>NUCLEOTIDE SEQUENCE [LARGE SCALE GENOMIC DNA]</scope>
    <source>
        <strain evidence="3 4">A7024</strain>
    </source>
</reference>
<dbReference type="InterPro" id="IPR000667">
    <property type="entry name" value="Peptidase_S13"/>
</dbReference>
<comment type="similarity">
    <text evidence="1">Belongs to the peptidase S13 family.</text>
</comment>
<dbReference type="GO" id="GO:0006508">
    <property type="term" value="P:proteolysis"/>
    <property type="evidence" value="ECO:0007669"/>
    <property type="project" value="InterPro"/>
</dbReference>
<dbReference type="InterPro" id="IPR012338">
    <property type="entry name" value="Beta-lactam/transpept-like"/>
</dbReference>
<keyword evidence="3" id="KW-0645">Protease</keyword>
<evidence type="ECO:0000256" key="2">
    <source>
        <dbReference type="ARBA" id="ARBA00022801"/>
    </source>
</evidence>
<name>A0A6G4TWT1_9ACTN</name>
<dbReference type="EC" id="3.4.16.4" evidence="3"/>
<evidence type="ECO:0000256" key="1">
    <source>
        <dbReference type="ARBA" id="ARBA00006096"/>
    </source>
</evidence>
<dbReference type="GO" id="GO:0000270">
    <property type="term" value="P:peptidoglycan metabolic process"/>
    <property type="evidence" value="ECO:0007669"/>
    <property type="project" value="TreeGrafter"/>
</dbReference>
<evidence type="ECO:0000313" key="4">
    <source>
        <dbReference type="Proteomes" id="UP000481583"/>
    </source>
</evidence>
<keyword evidence="2 3" id="KW-0378">Hydrolase</keyword>
<protein>
    <submittedName>
        <fullName evidence="3">D-alanyl-D-alanine carboxypeptidase/D-alanyl-D-alanine-endopeptidase</fullName>
        <ecNumber evidence="3">3.4.16.4</ecNumber>
    </submittedName>
</protein>
<dbReference type="PANTHER" id="PTHR30023:SF0">
    <property type="entry name" value="PENICILLIN-SENSITIVE CARBOXYPEPTIDASE A"/>
    <property type="match status" value="1"/>
</dbReference>
<dbReference type="NCBIfam" id="TIGR00666">
    <property type="entry name" value="PBP4"/>
    <property type="match status" value="1"/>
</dbReference>
<dbReference type="Gene3D" id="3.50.80.20">
    <property type="entry name" value="D-Ala-D-Ala carboxypeptidase C, peptidase S13"/>
    <property type="match status" value="1"/>
</dbReference>
<evidence type="ECO:0000313" key="3">
    <source>
        <dbReference type="EMBL" id="NGN63461.1"/>
    </source>
</evidence>